<protein>
    <submittedName>
        <fullName evidence="1">Uncharacterized protein</fullName>
    </submittedName>
</protein>
<comment type="caution">
    <text evidence="1">The sequence shown here is derived from an EMBL/GenBank/DDBJ whole genome shotgun (WGS) entry which is preliminary data.</text>
</comment>
<proteinExistence type="predicted"/>
<name>A0A0F8WVJ6_9ZZZZ</name>
<dbReference type="AlphaFoldDB" id="A0A0F8WVJ6"/>
<dbReference type="EMBL" id="LAZR01067021">
    <property type="protein sequence ID" value="KKK52425.1"/>
    <property type="molecule type" value="Genomic_DNA"/>
</dbReference>
<gene>
    <name evidence="1" type="ORF">LCGC14_3105060</name>
</gene>
<evidence type="ECO:0000313" key="1">
    <source>
        <dbReference type="EMBL" id="KKK52425.1"/>
    </source>
</evidence>
<accession>A0A0F8WVJ6</accession>
<sequence length="98" mass="11380">MSSDRQERARVRSRIGSLILAFCKRRVGPFHMEDLRRFVEEYSSGKVAPDSPGRVLRHLQQEGVLGYRVVNRKESFYEVLWVGKRPAEQAELFEARAS</sequence>
<reference evidence="1" key="1">
    <citation type="journal article" date="2015" name="Nature">
        <title>Complex archaea that bridge the gap between prokaryotes and eukaryotes.</title>
        <authorList>
            <person name="Spang A."/>
            <person name="Saw J.H."/>
            <person name="Jorgensen S.L."/>
            <person name="Zaremba-Niedzwiedzka K."/>
            <person name="Martijn J."/>
            <person name="Lind A.E."/>
            <person name="van Eijk R."/>
            <person name="Schleper C."/>
            <person name="Guy L."/>
            <person name="Ettema T.J."/>
        </authorList>
    </citation>
    <scope>NUCLEOTIDE SEQUENCE</scope>
</reference>
<organism evidence="1">
    <name type="scientific">marine sediment metagenome</name>
    <dbReference type="NCBI Taxonomy" id="412755"/>
    <lineage>
        <taxon>unclassified sequences</taxon>
        <taxon>metagenomes</taxon>
        <taxon>ecological metagenomes</taxon>
    </lineage>
</organism>